<feature type="domain" description="KAP NTPase" evidence="1">
    <location>
        <begin position="3"/>
        <end position="148"/>
    </location>
</feature>
<dbReference type="PATRIC" id="fig|294671.3.peg.981"/>
<dbReference type="AlphaFoldDB" id="A0A126R0A0"/>
<dbReference type="PANTHER" id="PTHR22674">
    <property type="entry name" value="NTPASE, KAP FAMILY P-LOOP DOMAIN-CONTAINING 1"/>
    <property type="match status" value="1"/>
</dbReference>
<proteinExistence type="predicted"/>
<gene>
    <name evidence="2" type="ORF">YLM1_0937</name>
</gene>
<dbReference type="GeneID" id="28489236"/>
<dbReference type="SUPFAM" id="SSF52540">
    <property type="entry name" value="P-loop containing nucleoside triphosphate hydrolases"/>
    <property type="match status" value="1"/>
</dbReference>
<organism evidence="2 3">
    <name type="scientific">Methanobrevibacter olleyae</name>
    <dbReference type="NCBI Taxonomy" id="294671"/>
    <lineage>
        <taxon>Archaea</taxon>
        <taxon>Methanobacteriati</taxon>
        <taxon>Methanobacteriota</taxon>
        <taxon>Methanomada group</taxon>
        <taxon>Methanobacteria</taxon>
        <taxon>Methanobacteriales</taxon>
        <taxon>Methanobacteriaceae</taxon>
        <taxon>Methanobrevibacter</taxon>
    </lineage>
</organism>
<dbReference type="EMBL" id="CP014265">
    <property type="protein sequence ID" value="AMK15494.1"/>
    <property type="molecule type" value="Genomic_DNA"/>
</dbReference>
<name>A0A126R0A0_METOL</name>
<reference evidence="2 3" key="1">
    <citation type="journal article" date="2016" name="Genome Announc.">
        <title>Draft Genome Sequence of the Rumen Methanogen Methanobrevibacter olleyae YLM1.</title>
        <authorList>
            <person name="Kelly W.J."/>
            <person name="Li D."/>
            <person name="Lambie S.C."/>
            <person name="Cox F."/>
            <person name="Attwood G.T."/>
            <person name="Altermann E."/>
            <person name="Leahy S.C."/>
        </authorList>
    </citation>
    <scope>NUCLEOTIDE SEQUENCE [LARGE SCALE GENOMIC DNA]</scope>
    <source>
        <strain evidence="2 3">YLM1</strain>
    </source>
</reference>
<dbReference type="KEGG" id="mol:YLM1_0937"/>
<dbReference type="InterPro" id="IPR011646">
    <property type="entry name" value="KAP_P-loop"/>
</dbReference>
<dbReference type="Proteomes" id="UP000066376">
    <property type="component" value="Chromosome"/>
</dbReference>
<evidence type="ECO:0000313" key="3">
    <source>
        <dbReference type="Proteomes" id="UP000066376"/>
    </source>
</evidence>
<reference evidence="3" key="2">
    <citation type="submission" date="2016-02" db="EMBL/GenBank/DDBJ databases">
        <title>The draft genome sequence of the rumen methanogen Methanobrevibacter olleyae YLM1.</title>
        <authorList>
            <consortium name="New Zealand Agricultural Greenhouse Gas Research Centre/Pastoral Greenhouse Gas Research Consortium"/>
            <person name="Kelly W.J."/>
            <person name="Li D."/>
            <person name="Lambie S.C."/>
            <person name="Attwood G.T."/>
            <person name="Altermann E."/>
            <person name="Leahy S.C."/>
        </authorList>
    </citation>
    <scope>NUCLEOTIDE SEQUENCE [LARGE SCALE GENOMIC DNA]</scope>
    <source>
        <strain evidence="3">YLM1</strain>
    </source>
</reference>
<dbReference type="PANTHER" id="PTHR22674:SF6">
    <property type="entry name" value="NTPASE KAP FAMILY P-LOOP DOMAIN-CONTAINING PROTEIN 1"/>
    <property type="match status" value="1"/>
</dbReference>
<dbReference type="InterPro" id="IPR027417">
    <property type="entry name" value="P-loop_NTPase"/>
</dbReference>
<sequence>MNDIKSSLKDILKDKKKIIIIIIDDIDRLNPNEVKQIFQLVKSLADFPNIIYILAFDKDYVNFALKDWNIDSEEYSHSEDFIDKIVQVPILIPKFDEEDLFNIFSSELDEILLNHKKSIDFNNKIIYDLIKPFLYNIRNINRFFNSLDFNLYAVEDINSFDFILITALQVFENDIYDEIKYNKDLLVGNFNILEKVNNLKSKNRINLKNFIEILLNSTKNDKKTVKLILSYLFPKVNWICFEKSINDKQINARTKENSVFNIEYFDLYFLFYMGDNILSNSRIKSILYSTNNKDEFKSNLFRLKELGSIIKLFNLFKYHKDEFSIDNTSNVIEVLLNNFEELFIGIYNNEDCDSICYSLLNFILDLSDLYNDKSIFKNIIKKVLLNSNDNYFKIFLIHNDNIRKFFDDDDLLELDNYILNYISDLCNNQNIKNISNLYNILRFWKFFAKKDEVNNYIKDLKDIDLVYLIKSLAYSNGNSLSFNIVILENFIDLKYVYSKSIKLKK</sequence>
<dbReference type="STRING" id="294671.YLM1_0937"/>
<accession>A0A126R0A0</accession>
<dbReference type="Pfam" id="PF07693">
    <property type="entry name" value="KAP_NTPase"/>
    <property type="match status" value="1"/>
</dbReference>
<dbReference type="RefSeq" id="WP_067146793.1">
    <property type="nucleotide sequence ID" value="NZ_CP014265.1"/>
</dbReference>
<protein>
    <submittedName>
        <fullName evidence="2">KAP family P-loop protein</fullName>
    </submittedName>
</protein>
<evidence type="ECO:0000313" key="2">
    <source>
        <dbReference type="EMBL" id="AMK15494.1"/>
    </source>
</evidence>
<dbReference type="InterPro" id="IPR052754">
    <property type="entry name" value="NTPase_KAP_P-loop"/>
</dbReference>
<keyword evidence="3" id="KW-1185">Reference proteome</keyword>
<evidence type="ECO:0000259" key="1">
    <source>
        <dbReference type="Pfam" id="PF07693"/>
    </source>
</evidence>